<accession>A0ABW2XMV6</accession>
<evidence type="ECO:0000313" key="2">
    <source>
        <dbReference type="Proteomes" id="UP001597063"/>
    </source>
</evidence>
<dbReference type="Proteomes" id="UP001597063">
    <property type="component" value="Unassembled WGS sequence"/>
</dbReference>
<proteinExistence type="predicted"/>
<protein>
    <submittedName>
        <fullName evidence="1">Uncharacterized protein</fullName>
    </submittedName>
</protein>
<dbReference type="EMBL" id="JBHTGP010000011">
    <property type="protein sequence ID" value="MFD0686693.1"/>
    <property type="molecule type" value="Genomic_DNA"/>
</dbReference>
<dbReference type="RefSeq" id="WP_131757841.1">
    <property type="nucleotide sequence ID" value="NZ_CAACUY010000039.1"/>
</dbReference>
<organism evidence="1 2">
    <name type="scientific">Actinomadura fibrosa</name>
    <dbReference type="NCBI Taxonomy" id="111802"/>
    <lineage>
        <taxon>Bacteria</taxon>
        <taxon>Bacillati</taxon>
        <taxon>Actinomycetota</taxon>
        <taxon>Actinomycetes</taxon>
        <taxon>Streptosporangiales</taxon>
        <taxon>Thermomonosporaceae</taxon>
        <taxon>Actinomadura</taxon>
    </lineage>
</organism>
<name>A0ABW2XMV6_9ACTN</name>
<reference evidence="2" key="1">
    <citation type="journal article" date="2019" name="Int. J. Syst. Evol. Microbiol.">
        <title>The Global Catalogue of Microorganisms (GCM) 10K type strain sequencing project: providing services to taxonomists for standard genome sequencing and annotation.</title>
        <authorList>
            <consortium name="The Broad Institute Genomics Platform"/>
            <consortium name="The Broad Institute Genome Sequencing Center for Infectious Disease"/>
            <person name="Wu L."/>
            <person name="Ma J."/>
        </authorList>
    </citation>
    <scope>NUCLEOTIDE SEQUENCE [LARGE SCALE GENOMIC DNA]</scope>
    <source>
        <strain evidence="2">JCM 9371</strain>
    </source>
</reference>
<evidence type="ECO:0000313" key="1">
    <source>
        <dbReference type="EMBL" id="MFD0686693.1"/>
    </source>
</evidence>
<sequence>MDGPDFWLRLEYRVCSELEGFEDRRIRFLSCDGLSPEHIDLEAPEPCIRGRAWIHGHQDSRWTFTLFIGQPRSEAEIDWPALLPAEDRTGWLTPDVAARTLTMSPLASLPDGDTPLGRQRT</sequence>
<comment type="caution">
    <text evidence="1">The sequence shown here is derived from an EMBL/GenBank/DDBJ whole genome shotgun (WGS) entry which is preliminary data.</text>
</comment>
<gene>
    <name evidence="1" type="ORF">ACFQZM_19490</name>
</gene>
<keyword evidence="2" id="KW-1185">Reference proteome</keyword>